<organism evidence="1 2">
    <name type="scientific">Niastella soli</name>
    <dbReference type="NCBI Taxonomy" id="2821487"/>
    <lineage>
        <taxon>Bacteria</taxon>
        <taxon>Pseudomonadati</taxon>
        <taxon>Bacteroidota</taxon>
        <taxon>Chitinophagia</taxon>
        <taxon>Chitinophagales</taxon>
        <taxon>Chitinophagaceae</taxon>
        <taxon>Niastella</taxon>
    </lineage>
</organism>
<dbReference type="EMBL" id="JAGHKO010000004">
    <property type="protein sequence ID" value="MBO9202412.1"/>
    <property type="molecule type" value="Genomic_DNA"/>
</dbReference>
<sequence length="529" mass="60447">MQKISHAEVRMYRLGTGDCFAIKFFSKEKEEPVCKLMIDAGTWSGSGTDLEPYIKDLKQYLDNYADVLIVTHEHKDHVHAFDVCKELFTEKDTKGKQFEVGELWMGWTENDRLKKVKEWKEDYGEKKKALGIAALTLQETMASPEFKKQFEGNRDAAKMLGARETFGKVLNGFADLHVAFEASSTGKVYKGGLAGMEVVKKDIKKKEVKYYKPGDVIQGIGNVEGIRIYVLGPPELQEEIAQEAGGEGESYQHNKVLRESDTFGAAILHLAGNDNGMDAGVLPFDEKYYDIDKRLEYIQEPEGKEAILKEVDSMDTIKKIYEAKDWRRIDYDWLFSAGAFALRMNGLTNNLSLAVAIEFVDSGRVMLFPGDAEFGSWASWHTIDWKEDDRSNGNTDGKKQKHLTEDLLNRTVFYKVAHHLSHNGTAQRLGLEMMKHKDLAAMATLDYNKINDGWTSTMPNRSLIKELLLRTRGRLMIMNEEGLFYDFNEEVPMKDKIEDARNSMTDKERKAFEKDFISNKRYLQYTVKA</sequence>
<dbReference type="RefSeq" id="WP_209140458.1">
    <property type="nucleotide sequence ID" value="NZ_JAGHKO010000004.1"/>
</dbReference>
<dbReference type="InterPro" id="IPR036866">
    <property type="entry name" value="RibonucZ/Hydroxyglut_hydro"/>
</dbReference>
<proteinExistence type="predicted"/>
<name>A0ABS3YWV3_9BACT</name>
<protein>
    <recommendedName>
        <fullName evidence="3">Metallo-beta-lactamase domain-containing protein</fullName>
    </recommendedName>
</protein>
<keyword evidence="2" id="KW-1185">Reference proteome</keyword>
<dbReference type="SUPFAM" id="SSF56281">
    <property type="entry name" value="Metallo-hydrolase/oxidoreductase"/>
    <property type="match status" value="1"/>
</dbReference>
<comment type="caution">
    <text evidence="1">The sequence shown here is derived from an EMBL/GenBank/DDBJ whole genome shotgun (WGS) entry which is preliminary data.</text>
</comment>
<dbReference type="Proteomes" id="UP000677244">
    <property type="component" value="Unassembled WGS sequence"/>
</dbReference>
<dbReference type="Gene3D" id="3.60.15.10">
    <property type="entry name" value="Ribonuclease Z/Hydroxyacylglutathione hydrolase-like"/>
    <property type="match status" value="1"/>
</dbReference>
<evidence type="ECO:0008006" key="3">
    <source>
        <dbReference type="Google" id="ProtNLM"/>
    </source>
</evidence>
<evidence type="ECO:0000313" key="2">
    <source>
        <dbReference type="Proteomes" id="UP000677244"/>
    </source>
</evidence>
<evidence type="ECO:0000313" key="1">
    <source>
        <dbReference type="EMBL" id="MBO9202412.1"/>
    </source>
</evidence>
<accession>A0ABS3YWV3</accession>
<reference evidence="1 2" key="1">
    <citation type="submission" date="2021-03" db="EMBL/GenBank/DDBJ databases">
        <title>Assistant Professor.</title>
        <authorList>
            <person name="Huq M.A."/>
        </authorList>
    </citation>
    <scope>NUCLEOTIDE SEQUENCE [LARGE SCALE GENOMIC DNA]</scope>
    <source>
        <strain evidence="1 2">MAH-29</strain>
    </source>
</reference>
<gene>
    <name evidence="1" type="ORF">J7I42_19150</name>
</gene>